<dbReference type="SUPFAM" id="SSF49299">
    <property type="entry name" value="PKD domain"/>
    <property type="match status" value="1"/>
</dbReference>
<feature type="domain" description="Fibronectin type-III" evidence="5">
    <location>
        <begin position="962"/>
        <end position="1055"/>
    </location>
</feature>
<comment type="caution">
    <text evidence="7">The sequence shown here is derived from an EMBL/GenBank/DDBJ whole genome shotgun (WGS) entry which is preliminary data.</text>
</comment>
<feature type="transmembrane region" description="Helical" evidence="3">
    <location>
        <begin position="28"/>
        <end position="53"/>
    </location>
</feature>
<dbReference type="PROSITE" id="PS51127">
    <property type="entry name" value="BIG1"/>
    <property type="match status" value="1"/>
</dbReference>
<name>A0A0G0DIC5_9BACT</name>
<comment type="similarity">
    <text evidence="1">Belongs to the intimin/invasin family.</text>
</comment>
<evidence type="ECO:0000259" key="6">
    <source>
        <dbReference type="PROSITE" id="PS51127"/>
    </source>
</evidence>
<keyword evidence="3" id="KW-0812">Transmembrane</keyword>
<protein>
    <recommendedName>
        <fullName evidence="9">PKD domain-containing protein</fullName>
    </recommendedName>
</protein>
<dbReference type="SMART" id="SM00089">
    <property type="entry name" value="PKD"/>
    <property type="match status" value="1"/>
</dbReference>
<evidence type="ECO:0000259" key="5">
    <source>
        <dbReference type="PROSITE" id="PS50853"/>
    </source>
</evidence>
<feature type="compositionally biased region" description="Low complexity" evidence="2">
    <location>
        <begin position="1214"/>
        <end position="1230"/>
    </location>
</feature>
<dbReference type="InterPro" id="IPR035986">
    <property type="entry name" value="PKD_dom_sf"/>
</dbReference>
<dbReference type="SUPFAM" id="SSF49373">
    <property type="entry name" value="Invasin/intimin cell-adhesion fragments"/>
    <property type="match status" value="1"/>
</dbReference>
<dbReference type="CDD" id="cd00146">
    <property type="entry name" value="PKD"/>
    <property type="match status" value="1"/>
</dbReference>
<feature type="compositionally biased region" description="Polar residues" evidence="2">
    <location>
        <begin position="267"/>
        <end position="283"/>
    </location>
</feature>
<dbReference type="InterPro" id="IPR013783">
    <property type="entry name" value="Ig-like_fold"/>
</dbReference>
<dbReference type="InterPro" id="IPR022409">
    <property type="entry name" value="PKD/Chitinase_dom"/>
</dbReference>
<feature type="region of interest" description="Disordered" evidence="2">
    <location>
        <begin position="738"/>
        <end position="760"/>
    </location>
</feature>
<evidence type="ECO:0008006" key="9">
    <source>
        <dbReference type="Google" id="ProtNLM"/>
    </source>
</evidence>
<organism evidence="7 8">
    <name type="scientific">Berkelbacteria bacterium GW2011_GWA2_35_9</name>
    <dbReference type="NCBI Taxonomy" id="1618333"/>
    <lineage>
        <taxon>Bacteria</taxon>
        <taxon>Candidatus Berkelbacteria</taxon>
    </lineage>
</organism>
<feature type="region of interest" description="Disordered" evidence="2">
    <location>
        <begin position="1263"/>
        <end position="1304"/>
    </location>
</feature>
<dbReference type="PROSITE" id="PS50853">
    <property type="entry name" value="FN3"/>
    <property type="match status" value="1"/>
</dbReference>
<dbReference type="Pfam" id="PF18911">
    <property type="entry name" value="PKD_4"/>
    <property type="match status" value="1"/>
</dbReference>
<dbReference type="SUPFAM" id="SSF49265">
    <property type="entry name" value="Fibronectin type III"/>
    <property type="match status" value="1"/>
</dbReference>
<feature type="compositionally biased region" description="Low complexity" evidence="2">
    <location>
        <begin position="855"/>
        <end position="869"/>
    </location>
</feature>
<dbReference type="InterPro" id="IPR008964">
    <property type="entry name" value="Invasin/intimin_cell_adhesion"/>
</dbReference>
<evidence type="ECO:0000256" key="2">
    <source>
        <dbReference type="SAM" id="MobiDB-lite"/>
    </source>
</evidence>
<dbReference type="InterPro" id="IPR003344">
    <property type="entry name" value="Big_1_dom"/>
</dbReference>
<dbReference type="Proteomes" id="UP000034316">
    <property type="component" value="Unassembled WGS sequence"/>
</dbReference>
<accession>A0A0G0DIC5</accession>
<dbReference type="InterPro" id="IPR003961">
    <property type="entry name" value="FN3_dom"/>
</dbReference>
<keyword evidence="3" id="KW-1133">Transmembrane helix</keyword>
<feature type="domain" description="PKD" evidence="4">
    <location>
        <begin position="1314"/>
        <end position="1394"/>
    </location>
</feature>
<sequence length="1555" mass="158548">MLKRIHHKLTNRSSLYARWHSFRFHPHIHWGIFGLFSILTVLKILAVVLTISLSLGPTSQAFAATQTWSTQGDWDGGTKSNTTSTVGGDLNLSLTEEAGTPSFVATATTNAESPNGDSISVTKPTGTVDNDVMVAFYLQNANNSTITAPDGWTLQASKVNTSATMYKTMKIYTKVAASEGASYAWTSSLTNKGMITINTYRNVSTSNPVDVGNAAFSAGGYDNNVNPVAPSVTTLSDNAMVVAAFIGGYYGTVTITPPTGMSERSENSGSSEPKSTIETSDVVQASAGASGTKTATLSTDVDTTFLGATIALNAGTTTTYSSPGTDTIQYDTGAENIMQSIAWNATTPADTAVKARVRTASTQGGLAAATYSSYITASGNSFADGDLTGQWVEVEWNLSTTDTSVTPTLSDGTLTYALTNATPTVGSLGGASLVNGSSTADTTPGAFTFTTADTDGDNVFWQIQIDNTDNTFASAEVDYTSASAAAGASTFSVGQAVGGGTYNAGTADTTLAEGSYYWRVMVTDANAAASSWSTANSGSVAFKVDTSGPSTPSISAPTDASTIADTTPTLTSSAFSDTYSTHSASQWLIDTDSGFAAPILVDTDDDGANLESYTPSALDDGTYYAQVRYKDSAVNYSSYSTAISFTVDSAAPSAPTVTAPSGATTVNAASYSVTGTAEANALVTIYTDTNNDGNQADGVSAGTEQLSGGATAFSISVTLSADSANNFVVTATDAASNESSATDSATITEDSTAPSAVTVSDPSGSTTLNAASYAIVGTAEANTLVTVYTDVDNDGAIDVGTDESAGTAQLADGGTAFSITAVLAQNSANNFTVTATDIAGNESTPTNVATLTEDSAGPTTPTIASPTASERTNDTTPTIATSAFADTFSTHSATQWLIYTDACTGSPATDSGDDSTNKTSYTPSALDDGDYCVKVRYKDSTGNYSSYSSTVTFTVDTTAPSAPTSVSVAKANSLGGLTITWTDPVATDLSTIDIYRSTASGTEGSLVTTVAGATQTYADSSLSNNTTYYYTLKATDTASNTSTGATQASQTTHVSPTKLVVVAPGQTFSSGSAVSGSVTAQTAGTAFSISVYGVDASNNLGLLATDSVTITSGDTQATVPSAAALASGTKAFSVTLKTAGSKTVTASANGLTAGSATIAVSALGASATTSALVASDDSVTAGDSATLTATVKDVYSNALSGQTVVLSSSQSGDTVTQPTATTTSAGVASGEVTSTTAGESAITATVGSTTIGTTTITFTATATTNSTSSNSSNSSSSSTTTSSSSSSSSSNSSSDSSSSVTTTPALTETVDTTAPTATISVQKYAIVGGAVIFDGSESSDDVAITSYTWTFPDGSNSTLTKPTYIFTDSGDKEISLTVKDKAGNNDTVKASVYVLLPKPVIESITQVANDIIVTGTADPYSTVIIYVFSEPKTFRTVADGNGYYELKIKSSQLGEGEHHFTAVAMNKTEADDKTIMEKITEEIVKPAVALQIAENKSQDEPQALSDLKPVTVTLENPIVSNRAMIYLGGWLFVIILIIIGYLITKKKRKTVNKLN</sequence>
<feature type="region of interest" description="Disordered" evidence="2">
    <location>
        <begin position="1206"/>
        <end position="1237"/>
    </location>
</feature>
<evidence type="ECO:0000313" key="8">
    <source>
        <dbReference type="Proteomes" id="UP000034316"/>
    </source>
</evidence>
<evidence type="ECO:0000313" key="7">
    <source>
        <dbReference type="EMBL" id="KKP88561.1"/>
    </source>
</evidence>
<dbReference type="PROSITE" id="PS50093">
    <property type="entry name" value="PKD"/>
    <property type="match status" value="1"/>
</dbReference>
<feature type="region of interest" description="Disordered" evidence="2">
    <location>
        <begin position="851"/>
        <end position="875"/>
    </location>
</feature>
<evidence type="ECO:0000256" key="3">
    <source>
        <dbReference type="SAM" id="Phobius"/>
    </source>
</evidence>
<gene>
    <name evidence="7" type="ORF">UR93_C0011G0009</name>
</gene>
<feature type="region of interest" description="Disordered" evidence="2">
    <location>
        <begin position="256"/>
        <end position="294"/>
    </location>
</feature>
<feature type="domain" description="Big-1" evidence="6">
    <location>
        <begin position="1169"/>
        <end position="1259"/>
    </location>
</feature>
<dbReference type="PATRIC" id="fig|1618333.3.peg.390"/>
<keyword evidence="3" id="KW-0472">Membrane</keyword>
<dbReference type="Pfam" id="PF02369">
    <property type="entry name" value="Big_1"/>
    <property type="match status" value="1"/>
</dbReference>
<dbReference type="InterPro" id="IPR036116">
    <property type="entry name" value="FN3_sf"/>
</dbReference>
<evidence type="ECO:0000259" key="4">
    <source>
        <dbReference type="PROSITE" id="PS50093"/>
    </source>
</evidence>
<dbReference type="InterPro" id="IPR000601">
    <property type="entry name" value="PKD_dom"/>
</dbReference>
<reference evidence="7 8" key="1">
    <citation type="journal article" date="2015" name="Nature">
        <title>rRNA introns, odd ribosomes, and small enigmatic genomes across a large radiation of phyla.</title>
        <authorList>
            <person name="Brown C.T."/>
            <person name="Hug L.A."/>
            <person name="Thomas B.C."/>
            <person name="Sharon I."/>
            <person name="Castelle C.J."/>
            <person name="Singh A."/>
            <person name="Wilkins M.J."/>
            <person name="Williams K.H."/>
            <person name="Banfield J.F."/>
        </authorList>
    </citation>
    <scope>NUCLEOTIDE SEQUENCE [LARGE SCALE GENOMIC DNA]</scope>
</reference>
<dbReference type="STRING" id="1618333.UR93_C0011G0009"/>
<dbReference type="Gene3D" id="2.60.40.10">
    <property type="entry name" value="Immunoglobulins"/>
    <property type="match status" value="9"/>
</dbReference>
<feature type="compositionally biased region" description="Low complexity" evidence="2">
    <location>
        <begin position="285"/>
        <end position="294"/>
    </location>
</feature>
<dbReference type="SMART" id="SM00634">
    <property type="entry name" value="BID_1"/>
    <property type="match status" value="1"/>
</dbReference>
<evidence type="ECO:0000256" key="1">
    <source>
        <dbReference type="ARBA" id="ARBA00010116"/>
    </source>
</evidence>
<dbReference type="EMBL" id="LBRB01000011">
    <property type="protein sequence ID" value="KKP88561.1"/>
    <property type="molecule type" value="Genomic_DNA"/>
</dbReference>
<feature type="transmembrane region" description="Helical" evidence="3">
    <location>
        <begin position="1523"/>
        <end position="1543"/>
    </location>
</feature>
<proteinExistence type="inferred from homology"/>